<proteinExistence type="predicted"/>
<evidence type="ECO:0000313" key="1">
    <source>
        <dbReference type="EMBL" id="KAJ8113114.1"/>
    </source>
</evidence>
<protein>
    <submittedName>
        <fullName evidence="1">Uncharacterized protein</fullName>
    </submittedName>
</protein>
<organism evidence="1 2">
    <name type="scientific">Nemania bipapillata</name>
    <dbReference type="NCBI Taxonomy" id="110536"/>
    <lineage>
        <taxon>Eukaryota</taxon>
        <taxon>Fungi</taxon>
        <taxon>Dikarya</taxon>
        <taxon>Ascomycota</taxon>
        <taxon>Pezizomycotina</taxon>
        <taxon>Sordariomycetes</taxon>
        <taxon>Xylariomycetidae</taxon>
        <taxon>Xylariales</taxon>
        <taxon>Xylariaceae</taxon>
        <taxon>Nemania</taxon>
    </lineage>
</organism>
<accession>A0ACC2ID74</accession>
<keyword evidence="2" id="KW-1185">Reference proteome</keyword>
<reference evidence="1" key="1">
    <citation type="submission" date="2022-11" db="EMBL/GenBank/DDBJ databases">
        <title>Genome Sequence of Nemania bipapillata.</title>
        <authorList>
            <person name="Buettner E."/>
        </authorList>
    </citation>
    <scope>NUCLEOTIDE SEQUENCE</scope>
    <source>
        <strain evidence="1">CP14</strain>
    </source>
</reference>
<dbReference type="Proteomes" id="UP001153334">
    <property type="component" value="Unassembled WGS sequence"/>
</dbReference>
<sequence>MHNSIFFSKLNNGAGPTLTEAVRTIGMVDTIVVQSGSASSPGSAPPSVPSSPHRRSESLFGPTPNNTHGFPPSSSLLFDNAGWRGILSTLTRDLAPSAYFRRTAVVLASNADDAASTMYALKALQMGKVYTVGFKTPYALAHSFEVEPFNSLESLQRARAMGDDTGPFVLVSALGPEKSTLVGMLLRLFGGARGSSSQIRKVFLDLADGPRKDDPGAIAEQCGFAAYGVADTAAFTTAETVRLLVGQNVPYSFVRLTSGNGMF</sequence>
<dbReference type="EMBL" id="JAPESX010001569">
    <property type="protein sequence ID" value="KAJ8113114.1"/>
    <property type="molecule type" value="Genomic_DNA"/>
</dbReference>
<gene>
    <name evidence="1" type="ORF">ONZ43_g5227</name>
</gene>
<comment type="caution">
    <text evidence="1">The sequence shown here is derived from an EMBL/GenBank/DDBJ whole genome shotgun (WGS) entry which is preliminary data.</text>
</comment>
<evidence type="ECO:0000313" key="2">
    <source>
        <dbReference type="Proteomes" id="UP001153334"/>
    </source>
</evidence>
<name>A0ACC2ID74_9PEZI</name>